<dbReference type="PANTHER" id="PTHR16515:SF49">
    <property type="entry name" value="GASTRULA ZINC FINGER PROTEIN XLCGF49.1-LIKE-RELATED"/>
    <property type="match status" value="1"/>
</dbReference>
<organism evidence="11 12">
    <name type="scientific">Laodelphax striatellus</name>
    <name type="common">Small brown planthopper</name>
    <name type="synonym">Delphax striatella</name>
    <dbReference type="NCBI Taxonomy" id="195883"/>
    <lineage>
        <taxon>Eukaryota</taxon>
        <taxon>Metazoa</taxon>
        <taxon>Ecdysozoa</taxon>
        <taxon>Arthropoda</taxon>
        <taxon>Hexapoda</taxon>
        <taxon>Insecta</taxon>
        <taxon>Pterygota</taxon>
        <taxon>Neoptera</taxon>
        <taxon>Paraneoptera</taxon>
        <taxon>Hemiptera</taxon>
        <taxon>Auchenorrhyncha</taxon>
        <taxon>Fulgoroidea</taxon>
        <taxon>Delphacidae</taxon>
        <taxon>Criomorphinae</taxon>
        <taxon>Laodelphax</taxon>
    </lineage>
</organism>
<name>A0A482XIS0_LAOST</name>
<evidence type="ECO:0000313" key="12">
    <source>
        <dbReference type="Proteomes" id="UP000291343"/>
    </source>
</evidence>
<feature type="domain" description="C2H2-type" evidence="10">
    <location>
        <begin position="302"/>
        <end position="329"/>
    </location>
</feature>
<evidence type="ECO:0000256" key="5">
    <source>
        <dbReference type="ARBA" id="ARBA00022833"/>
    </source>
</evidence>
<dbReference type="STRING" id="195883.A0A482XIS0"/>
<dbReference type="FunFam" id="3.30.160.60:FF:000446">
    <property type="entry name" value="Zinc finger protein"/>
    <property type="match status" value="2"/>
</dbReference>
<keyword evidence="7" id="KW-0539">Nucleus</keyword>
<dbReference type="InterPro" id="IPR050331">
    <property type="entry name" value="Zinc_finger"/>
</dbReference>
<keyword evidence="2" id="KW-0479">Metal-binding</keyword>
<dbReference type="InParanoid" id="A0A482XIS0"/>
<keyword evidence="3" id="KW-0677">Repeat</keyword>
<evidence type="ECO:0000259" key="10">
    <source>
        <dbReference type="PROSITE" id="PS50157"/>
    </source>
</evidence>
<sequence>MEFDFTHNVGKLEMKNAGSHLTNAVSSTQFWLPTIKELTSANELHSSPKLNSMKLYSRGIRNDLLGLANGVLENICLKNGEAPDKNNNCHNDFADILGKKFASDFRLLRAEQRSFVQRIVEKVMHYARLEKLTENSALQFEIDLNNNHIEETEQLVTTSNLESNAGSGEEMVIKCEPFLLENGEIEDDASTIPEDTIKSDETEDQYSSEDTDESISILDQGCSVGETEKLLQPLPPPSSAVSRKHACQFCDKSFNQRWSLTSHIDTFHKGIRKHVCNVCDKSFNQKIHLLSHQATHQKTRKHVCPVCGKSFLVERYLDRHMDIHKEVRVRHTCNVCHKSFSFKSGLSKHRLAAHAQVKTYICNVCCKVFTHQDSLSRHMARHKETRTHECVVCGKYFSKEAHLNKHYTAVHGGIGSHHQ</sequence>
<dbReference type="InterPro" id="IPR013087">
    <property type="entry name" value="Znf_C2H2_type"/>
</dbReference>
<keyword evidence="12" id="KW-1185">Reference proteome</keyword>
<keyword evidence="5" id="KW-0862">Zinc</keyword>
<dbReference type="Pfam" id="PF13912">
    <property type="entry name" value="zf-C2H2_6"/>
    <property type="match status" value="1"/>
</dbReference>
<dbReference type="AlphaFoldDB" id="A0A482XIS0"/>
<feature type="region of interest" description="Disordered" evidence="9">
    <location>
        <begin position="189"/>
        <end position="211"/>
    </location>
</feature>
<dbReference type="EMBL" id="QKKF02009716">
    <property type="protein sequence ID" value="RZF45181.1"/>
    <property type="molecule type" value="Genomic_DNA"/>
</dbReference>
<dbReference type="InterPro" id="IPR036236">
    <property type="entry name" value="Znf_C2H2_sf"/>
</dbReference>
<dbReference type="Gene3D" id="3.30.160.60">
    <property type="entry name" value="Classic Zinc Finger"/>
    <property type="match status" value="4"/>
</dbReference>
<evidence type="ECO:0000256" key="7">
    <source>
        <dbReference type="ARBA" id="ARBA00023242"/>
    </source>
</evidence>
<dbReference type="Proteomes" id="UP000291343">
    <property type="component" value="Unassembled WGS sequence"/>
</dbReference>
<keyword evidence="4 8" id="KW-0863">Zinc-finger</keyword>
<comment type="subcellular location">
    <subcellularLocation>
        <location evidence="1">Nucleus</location>
    </subcellularLocation>
</comment>
<evidence type="ECO:0000256" key="2">
    <source>
        <dbReference type="ARBA" id="ARBA00022723"/>
    </source>
</evidence>
<dbReference type="GO" id="GO:0003677">
    <property type="term" value="F:DNA binding"/>
    <property type="evidence" value="ECO:0007669"/>
    <property type="project" value="UniProtKB-KW"/>
</dbReference>
<evidence type="ECO:0000256" key="4">
    <source>
        <dbReference type="ARBA" id="ARBA00022771"/>
    </source>
</evidence>
<feature type="compositionally biased region" description="Acidic residues" evidence="9">
    <location>
        <begin position="201"/>
        <end position="211"/>
    </location>
</feature>
<feature type="domain" description="C2H2-type" evidence="10">
    <location>
        <begin position="388"/>
        <end position="416"/>
    </location>
</feature>
<evidence type="ECO:0000256" key="9">
    <source>
        <dbReference type="SAM" id="MobiDB-lite"/>
    </source>
</evidence>
<evidence type="ECO:0000256" key="8">
    <source>
        <dbReference type="PROSITE-ProRule" id="PRU00042"/>
    </source>
</evidence>
<evidence type="ECO:0000313" key="11">
    <source>
        <dbReference type="EMBL" id="RZF45181.1"/>
    </source>
</evidence>
<feature type="domain" description="C2H2-type" evidence="10">
    <location>
        <begin position="245"/>
        <end position="273"/>
    </location>
</feature>
<dbReference type="PANTHER" id="PTHR16515">
    <property type="entry name" value="PR DOMAIN ZINC FINGER PROTEIN"/>
    <property type="match status" value="1"/>
</dbReference>
<evidence type="ECO:0000256" key="6">
    <source>
        <dbReference type="ARBA" id="ARBA00023125"/>
    </source>
</evidence>
<dbReference type="PROSITE" id="PS00028">
    <property type="entry name" value="ZINC_FINGER_C2H2_1"/>
    <property type="match status" value="6"/>
</dbReference>
<dbReference type="SMART" id="SM00355">
    <property type="entry name" value="ZnF_C2H2"/>
    <property type="match status" value="6"/>
</dbReference>
<feature type="domain" description="C2H2-type" evidence="10">
    <location>
        <begin position="360"/>
        <end position="387"/>
    </location>
</feature>
<dbReference type="GO" id="GO:0008270">
    <property type="term" value="F:zinc ion binding"/>
    <property type="evidence" value="ECO:0007669"/>
    <property type="project" value="UniProtKB-KW"/>
</dbReference>
<dbReference type="PROSITE" id="PS50157">
    <property type="entry name" value="ZINC_FINGER_C2H2_2"/>
    <property type="match status" value="6"/>
</dbReference>
<evidence type="ECO:0000256" key="1">
    <source>
        <dbReference type="ARBA" id="ARBA00004123"/>
    </source>
</evidence>
<dbReference type="OrthoDB" id="6077919at2759"/>
<dbReference type="GO" id="GO:0005634">
    <property type="term" value="C:nucleus"/>
    <property type="evidence" value="ECO:0007669"/>
    <property type="project" value="UniProtKB-SubCell"/>
</dbReference>
<keyword evidence="6" id="KW-0238">DNA-binding</keyword>
<gene>
    <name evidence="11" type="ORF">LSTR_LSTR009952</name>
</gene>
<evidence type="ECO:0000256" key="3">
    <source>
        <dbReference type="ARBA" id="ARBA00022737"/>
    </source>
</evidence>
<dbReference type="SUPFAM" id="SSF57667">
    <property type="entry name" value="beta-beta-alpha zinc fingers"/>
    <property type="match status" value="4"/>
</dbReference>
<reference evidence="11 12" key="1">
    <citation type="journal article" date="2017" name="Gigascience">
        <title>Genome sequence of the small brown planthopper, Laodelphax striatellus.</title>
        <authorList>
            <person name="Zhu J."/>
            <person name="Jiang F."/>
            <person name="Wang X."/>
            <person name="Yang P."/>
            <person name="Bao Y."/>
            <person name="Zhao W."/>
            <person name="Wang W."/>
            <person name="Lu H."/>
            <person name="Wang Q."/>
            <person name="Cui N."/>
            <person name="Li J."/>
            <person name="Chen X."/>
            <person name="Luo L."/>
            <person name="Yu J."/>
            <person name="Kang L."/>
            <person name="Cui F."/>
        </authorList>
    </citation>
    <scope>NUCLEOTIDE SEQUENCE [LARGE SCALE GENOMIC DNA]</scope>
    <source>
        <strain evidence="11">Lst14</strain>
    </source>
</reference>
<protein>
    <recommendedName>
        <fullName evidence="10">C2H2-type domain-containing protein</fullName>
    </recommendedName>
</protein>
<dbReference type="GO" id="GO:0010468">
    <property type="term" value="P:regulation of gene expression"/>
    <property type="evidence" value="ECO:0007669"/>
    <property type="project" value="TreeGrafter"/>
</dbReference>
<comment type="caution">
    <text evidence="11">The sequence shown here is derived from an EMBL/GenBank/DDBJ whole genome shotgun (WGS) entry which is preliminary data.</text>
</comment>
<dbReference type="SMR" id="A0A482XIS0"/>
<feature type="domain" description="C2H2-type" evidence="10">
    <location>
        <begin position="274"/>
        <end position="301"/>
    </location>
</feature>
<proteinExistence type="predicted"/>
<accession>A0A482XIS0</accession>
<dbReference type="Pfam" id="PF00096">
    <property type="entry name" value="zf-C2H2"/>
    <property type="match status" value="5"/>
</dbReference>
<feature type="domain" description="C2H2-type" evidence="10">
    <location>
        <begin position="331"/>
        <end position="359"/>
    </location>
</feature>